<name>T1BJM7_9ZZZZ</name>
<proteinExistence type="predicted"/>
<dbReference type="AlphaFoldDB" id="T1BJM7"/>
<dbReference type="EMBL" id="AUZX01008987">
    <property type="protein sequence ID" value="EQD53459.1"/>
    <property type="molecule type" value="Genomic_DNA"/>
</dbReference>
<reference evidence="2" key="1">
    <citation type="submission" date="2013-08" db="EMBL/GenBank/DDBJ databases">
        <authorList>
            <person name="Mendez C."/>
            <person name="Richter M."/>
            <person name="Ferrer M."/>
            <person name="Sanchez J."/>
        </authorList>
    </citation>
    <scope>NUCLEOTIDE SEQUENCE</scope>
</reference>
<dbReference type="InterPro" id="IPR055545">
    <property type="entry name" value="DUF7121"/>
</dbReference>
<feature type="coiled-coil region" evidence="1">
    <location>
        <begin position="7"/>
        <end position="135"/>
    </location>
</feature>
<comment type="caution">
    <text evidence="2">The sequence shown here is derived from an EMBL/GenBank/DDBJ whole genome shotgun (WGS) entry which is preliminary data.</text>
</comment>
<protein>
    <submittedName>
        <fullName evidence="2">Phosphoserine phosphatase</fullName>
    </submittedName>
</protein>
<accession>T1BJM7</accession>
<sequence>MFMGELLPELEQKRELLRNMVEEHIRKRDDAADESHYYAEERDKLNQKVREMREEVKKKIADKGQLIEKVQKMRDDKESHYSNLAETRKEYRKMRDSIKTQGIDPKDLRMKERDLQKLELRQQTTQLKKEEEQKVVREIRRLTNETKKTKGNS</sequence>
<reference evidence="2" key="2">
    <citation type="journal article" date="2014" name="ISME J.">
        <title>Microbial stratification in low pH oxic and suboxic macroscopic growths along an acid mine drainage.</title>
        <authorList>
            <person name="Mendez-Garcia C."/>
            <person name="Mesa V."/>
            <person name="Sprenger R.R."/>
            <person name="Richter M."/>
            <person name="Diez M.S."/>
            <person name="Solano J."/>
            <person name="Bargiela R."/>
            <person name="Golyshina O.V."/>
            <person name="Manteca A."/>
            <person name="Ramos J.L."/>
            <person name="Gallego J.R."/>
            <person name="Llorente I."/>
            <person name="Martins Dos Santos V.A."/>
            <person name="Jensen O.N."/>
            <person name="Pelaez A.I."/>
            <person name="Sanchez J."/>
            <person name="Ferrer M."/>
        </authorList>
    </citation>
    <scope>NUCLEOTIDE SEQUENCE</scope>
</reference>
<dbReference type="Pfam" id="PF23435">
    <property type="entry name" value="DUF7121"/>
    <property type="match status" value="1"/>
</dbReference>
<evidence type="ECO:0000313" key="2">
    <source>
        <dbReference type="EMBL" id="EQD53459.1"/>
    </source>
</evidence>
<keyword evidence="1" id="KW-0175">Coiled coil</keyword>
<evidence type="ECO:0000256" key="1">
    <source>
        <dbReference type="SAM" id="Coils"/>
    </source>
</evidence>
<gene>
    <name evidence="2" type="ORF">B1A_12377</name>
</gene>
<organism evidence="2">
    <name type="scientific">mine drainage metagenome</name>
    <dbReference type="NCBI Taxonomy" id="410659"/>
    <lineage>
        <taxon>unclassified sequences</taxon>
        <taxon>metagenomes</taxon>
        <taxon>ecological metagenomes</taxon>
    </lineage>
</organism>